<keyword evidence="1" id="KW-0680">Restriction system</keyword>
<dbReference type="GO" id="GO:0009307">
    <property type="term" value="P:DNA restriction-modification system"/>
    <property type="evidence" value="ECO:0007669"/>
    <property type="project" value="UniProtKB-KW"/>
</dbReference>
<organism evidence="3 4">
    <name type="scientific">Alkalibaculum bacchi</name>
    <dbReference type="NCBI Taxonomy" id="645887"/>
    <lineage>
        <taxon>Bacteria</taxon>
        <taxon>Bacillati</taxon>
        <taxon>Bacillota</taxon>
        <taxon>Clostridia</taxon>
        <taxon>Eubacteriales</taxon>
        <taxon>Eubacteriaceae</taxon>
        <taxon>Alkalibaculum</taxon>
    </lineage>
</organism>
<keyword evidence="4" id="KW-1185">Reference proteome</keyword>
<accession>A0A366I8H1</accession>
<sequence length="601" mass="68561">MGTGSGKTITSFKTAWLASRMPKVDRVVFVVDRIALTKQTNENYKAYDPDASEDTFGSVQNTNNTTDLNRKLKSKDNSIIVTSVQKLDTLVKRKTFKAPDKNIVFIVDEAHRSTGGDSFKNIQKAFKKSAWVGYTGTPMFDETTTGLRTEDVFGPLLHAYTIREAIADRNVLGFKVDFETTIDEKKMKEKYLPAFYRERYPKWTEEQIQEKVNNLSQEDMDDAVEPSFYDENLDHIKLVVEDIFRNWRNRSNEGKYNALFTTHVGGSKASTPMAMMYFNEFQRINEENKKNGGQTLKVAVTFSQNSSNNDSMLATNQGLHDAIKAYNAEFGTSFGMDDVSGYTQDVTSRLNKSASDGNFLDLVIVVDQLLTGFDAPELNTLYVDRTLKGAGLIQAYSRTNRIADMQEKPWGRVVNFRWPAQNEKLMNKALAIYANKDSAVLSQEEQRKSNQKDGIIAKPFEDVFNEVKQIVGKLSSLTTEFQQLPPSEKQKDYMLDLLREYNRGMAKLKQYDPEEIDGEKVGFNYDNPDELVEKLGMTSDQEVMLTTVLTNELKSHIAKEKKIPLYQIELKMTHVKDVKVDYDYLTELVEQLLNQVHEESK</sequence>
<dbReference type="PANTHER" id="PTHR30195:SF16">
    <property type="entry name" value="TYPE I RESTRICTION ENZYME ENDONUCLEASE SUBUNIT"/>
    <property type="match status" value="1"/>
</dbReference>
<dbReference type="InterPro" id="IPR022625">
    <property type="entry name" value="TypeI_RM_Rsu_C"/>
</dbReference>
<dbReference type="InterPro" id="IPR014001">
    <property type="entry name" value="Helicase_ATP-bd"/>
</dbReference>
<reference evidence="3 4" key="1">
    <citation type="submission" date="2018-06" db="EMBL/GenBank/DDBJ databases">
        <title>Genomic Encyclopedia of Type Strains, Phase IV (KMG-IV): sequencing the most valuable type-strain genomes for metagenomic binning, comparative biology and taxonomic classification.</title>
        <authorList>
            <person name="Goeker M."/>
        </authorList>
    </citation>
    <scope>NUCLEOTIDE SEQUENCE [LARGE SCALE GENOMIC DNA]</scope>
    <source>
        <strain evidence="3 4">DSM 22112</strain>
    </source>
</reference>
<dbReference type="EMBL" id="QNRX01000007">
    <property type="protein sequence ID" value="RBP65312.1"/>
    <property type="molecule type" value="Genomic_DNA"/>
</dbReference>
<name>A0A366I8H1_9FIRM</name>
<feature type="domain" description="Helicase ATP-binding" evidence="2">
    <location>
        <begin position="1"/>
        <end position="138"/>
    </location>
</feature>
<dbReference type="Pfam" id="PF18766">
    <property type="entry name" value="SWI2_SNF2"/>
    <property type="match status" value="1"/>
</dbReference>
<dbReference type="SUPFAM" id="SSF52540">
    <property type="entry name" value="P-loop containing nucleoside triphosphate hydrolases"/>
    <property type="match status" value="2"/>
</dbReference>
<evidence type="ECO:0000256" key="1">
    <source>
        <dbReference type="ARBA" id="ARBA00022747"/>
    </source>
</evidence>
<dbReference type="PANTHER" id="PTHR30195">
    <property type="entry name" value="TYPE I SITE-SPECIFIC DEOXYRIBONUCLEASE PROTEIN SUBUNIT M AND R"/>
    <property type="match status" value="1"/>
</dbReference>
<dbReference type="CDD" id="cd18800">
    <property type="entry name" value="SF2_C_EcoR124I-like"/>
    <property type="match status" value="1"/>
</dbReference>
<dbReference type="Pfam" id="PF12008">
    <property type="entry name" value="EcoR124_C"/>
    <property type="match status" value="1"/>
</dbReference>
<dbReference type="InterPro" id="IPR040980">
    <property type="entry name" value="SWI2_SNF2"/>
</dbReference>
<dbReference type="Pfam" id="PF22679">
    <property type="entry name" value="T1R_D3-like"/>
    <property type="match status" value="1"/>
</dbReference>
<dbReference type="Gene3D" id="3.40.50.300">
    <property type="entry name" value="P-loop containing nucleotide triphosphate hydrolases"/>
    <property type="match status" value="2"/>
</dbReference>
<dbReference type="InterPro" id="IPR027417">
    <property type="entry name" value="P-loop_NTPase"/>
</dbReference>
<gene>
    <name evidence="3" type="ORF">DES36_10749</name>
</gene>
<dbReference type="AlphaFoldDB" id="A0A366I8H1"/>
<comment type="caution">
    <text evidence="3">The sequence shown here is derived from an EMBL/GenBank/DDBJ whole genome shotgun (WGS) entry which is preliminary data.</text>
</comment>
<protein>
    <submittedName>
        <fullName evidence="3">HsdR family type I site-specific deoxyribonuclease</fullName>
    </submittedName>
</protein>
<proteinExistence type="predicted"/>
<evidence type="ECO:0000313" key="4">
    <source>
        <dbReference type="Proteomes" id="UP000253490"/>
    </source>
</evidence>
<evidence type="ECO:0000313" key="3">
    <source>
        <dbReference type="EMBL" id="RBP65312.1"/>
    </source>
</evidence>
<evidence type="ECO:0000259" key="2">
    <source>
        <dbReference type="PROSITE" id="PS51192"/>
    </source>
</evidence>
<dbReference type="PROSITE" id="PS51192">
    <property type="entry name" value="HELICASE_ATP_BIND_1"/>
    <property type="match status" value="1"/>
</dbReference>
<dbReference type="Proteomes" id="UP000253490">
    <property type="component" value="Unassembled WGS sequence"/>
</dbReference>
<dbReference type="InterPro" id="IPR055180">
    <property type="entry name" value="HsdR_RecA-like_helicase_dom_2"/>
</dbReference>
<dbReference type="InterPro" id="IPR051268">
    <property type="entry name" value="Type-I_R_enzyme_R_subunit"/>
</dbReference>